<organism evidence="3 4">
    <name type="scientific">Streptomyces marincola</name>
    <dbReference type="NCBI Taxonomy" id="2878388"/>
    <lineage>
        <taxon>Bacteria</taxon>
        <taxon>Bacillati</taxon>
        <taxon>Actinomycetota</taxon>
        <taxon>Actinomycetes</taxon>
        <taxon>Kitasatosporales</taxon>
        <taxon>Streptomycetaceae</taxon>
        <taxon>Streptomyces</taxon>
    </lineage>
</organism>
<keyword evidence="2" id="KW-0812">Transmembrane</keyword>
<name>A0A1W7CY93_9ACTN</name>
<sequence>MSYGDDYEDTSARRVPSQTRTRLPEQADSPTRRPAASPRRSLATVLGVVVLLLAAIFFANRTGDGGGSPGGTDDASGAEPTPGATAPSGEQPVEDAFNGIPTGHPQTEQGAQSAAANYAVALGGVEMFNTQQRRTIVETIYAPEAAGSRVEEYDAAYSDPDFLSRIGLTETGDAPSGLTFVSRTIPVGTTITEFGGDTASVSVWYSSLFGLAGTESRNPVTESWYTNTYDLVWVEGDWRITDFTQEDGPAPVGRDQRASTAEEMADAIERFGGFTYAR</sequence>
<dbReference type="EMBL" id="CP021121">
    <property type="protein sequence ID" value="ARQ69300.1"/>
    <property type="molecule type" value="Genomic_DNA"/>
</dbReference>
<feature type="transmembrane region" description="Helical" evidence="2">
    <location>
        <begin position="42"/>
        <end position="59"/>
    </location>
</feature>
<protein>
    <submittedName>
        <fullName evidence="3">Uncharacterized protein</fullName>
    </submittedName>
</protein>
<dbReference type="OrthoDB" id="3209305at2"/>
<keyword evidence="2" id="KW-1133">Transmembrane helix</keyword>
<dbReference type="KEGG" id="smao:CAG99_10850"/>
<feature type="region of interest" description="Disordered" evidence="1">
    <location>
        <begin position="1"/>
        <end position="39"/>
    </location>
</feature>
<dbReference type="Proteomes" id="UP000194218">
    <property type="component" value="Chromosome"/>
</dbReference>
<evidence type="ECO:0000256" key="1">
    <source>
        <dbReference type="SAM" id="MobiDB-lite"/>
    </source>
</evidence>
<reference evidence="3 4" key="1">
    <citation type="submission" date="2017-05" db="EMBL/GenBank/DDBJ databases">
        <title>Complete genome sequence of Streptomyces sp. SCSIO 03032 revealed the diverse biosynthetic pathways for its bioactive secondary metabolites.</title>
        <authorList>
            <person name="Ma L."/>
            <person name="Zhu Y."/>
            <person name="Zhang W."/>
            <person name="Zhang G."/>
            <person name="Tian X."/>
            <person name="Zhang S."/>
            <person name="Zhang C."/>
        </authorList>
    </citation>
    <scope>NUCLEOTIDE SEQUENCE [LARGE SCALE GENOMIC DNA]</scope>
    <source>
        <strain evidence="3 4">SCSIO 03032</strain>
    </source>
</reference>
<proteinExistence type="predicted"/>
<feature type="region of interest" description="Disordered" evidence="1">
    <location>
        <begin position="62"/>
        <end position="112"/>
    </location>
</feature>
<accession>A0A1W7CY93</accession>
<evidence type="ECO:0000256" key="2">
    <source>
        <dbReference type="SAM" id="Phobius"/>
    </source>
</evidence>
<gene>
    <name evidence="3" type="ORF">CAG99_10850</name>
</gene>
<dbReference type="AlphaFoldDB" id="A0A1W7CY93"/>
<keyword evidence="2" id="KW-0472">Membrane</keyword>
<keyword evidence="4" id="KW-1185">Reference proteome</keyword>
<evidence type="ECO:0000313" key="4">
    <source>
        <dbReference type="Proteomes" id="UP000194218"/>
    </source>
</evidence>
<dbReference type="RefSeq" id="WP_086159036.1">
    <property type="nucleotide sequence ID" value="NZ_CP021121.1"/>
</dbReference>
<evidence type="ECO:0000313" key="3">
    <source>
        <dbReference type="EMBL" id="ARQ69300.1"/>
    </source>
</evidence>